<evidence type="ECO:0000313" key="2">
    <source>
        <dbReference type="EMBL" id="EAR59728.1"/>
    </source>
</evidence>
<dbReference type="InterPro" id="IPR007443">
    <property type="entry name" value="LpoA"/>
</dbReference>
<evidence type="ECO:0008006" key="4">
    <source>
        <dbReference type="Google" id="ProtNLM"/>
    </source>
</evidence>
<accession>A0A7U8GR13</accession>
<dbReference type="OrthoDB" id="6708821at2"/>
<sequence>MKFQWRLSLSAIVISAIITGCSVPTSVTQPPQTTAERNQSQVDELLTEADKSKPIKAAQLKAQAAQLLLQMGKQSDAAFVLEQIDVSLLPPTMRFDIAKLQAEASISQSRPEKALDQLDRFASSNQTQLLTEQEASLLRLRAEAFRLQNEIISEINALIRLSTLLETEAAKQQLHDEIWQKLLTLDPETVSNRLRAGTNTYFEQGWLELINELSSNKQLDSQHQAISNWAQLWEAHPARSILPTPLKGLSQETLSVNKIAVLLPFEGKLAKPAQAIKEGIMMAHFRSQAPGRTTPELLFLDSGKINTPVQLAAILKELNADLVIGPLTKEYVASLATDSHISTPILALNYTDAASREGLYQFGLSAEDEAEQIAQKLIKDGASKAAVLTPASNWGKKIADAFSEHYSAMGGKVVTRDTFGETSEFSSDISRFLSTDASKERYKKVRQLVYTRKIEFEEHRRQDIDAIVLTALPNDARQILPILAFNFAGDLPVYATSHLHSGSADPIQDQDLNKVQFLDTPWSLKPPSQDKILISQQRANTTSRFGRLYALGLDAYRIHPYLQQLGSLPNAEIQGETGTLSIDQTGKVTRTLLWATYKEGIPQITE</sequence>
<evidence type="ECO:0000256" key="1">
    <source>
        <dbReference type="ARBA" id="ARBA00023136"/>
    </source>
</evidence>
<dbReference type="Pfam" id="PF04348">
    <property type="entry name" value="LppC"/>
    <property type="match status" value="1"/>
</dbReference>
<dbReference type="PROSITE" id="PS51257">
    <property type="entry name" value="PROKAR_LIPOPROTEIN"/>
    <property type="match status" value="1"/>
</dbReference>
<keyword evidence="3" id="KW-1185">Reference proteome</keyword>
<dbReference type="CDD" id="cd06339">
    <property type="entry name" value="PBP1_YraM_LppC_lipoprotein-like"/>
    <property type="match status" value="1"/>
</dbReference>
<dbReference type="RefSeq" id="WP_007020828.1">
    <property type="nucleotide sequence ID" value="NZ_CH724125.1"/>
</dbReference>
<dbReference type="AlphaFoldDB" id="A0A7U8GR13"/>
<gene>
    <name evidence="2" type="ORF">MED92_15875</name>
</gene>
<dbReference type="SUPFAM" id="SSF53822">
    <property type="entry name" value="Periplasmic binding protein-like I"/>
    <property type="match status" value="1"/>
</dbReference>
<name>A0A7U8GR13_NEPCE</name>
<dbReference type="Proteomes" id="UP000002171">
    <property type="component" value="Unassembled WGS sequence"/>
</dbReference>
<dbReference type="GO" id="GO:0030234">
    <property type="term" value="F:enzyme regulator activity"/>
    <property type="evidence" value="ECO:0007669"/>
    <property type="project" value="TreeGrafter"/>
</dbReference>
<evidence type="ECO:0000313" key="3">
    <source>
        <dbReference type="Proteomes" id="UP000002171"/>
    </source>
</evidence>
<dbReference type="GO" id="GO:0009252">
    <property type="term" value="P:peptidoglycan biosynthetic process"/>
    <property type="evidence" value="ECO:0007669"/>
    <property type="project" value="TreeGrafter"/>
</dbReference>
<reference evidence="2 3" key="1">
    <citation type="submission" date="2006-02" db="EMBL/GenBank/DDBJ databases">
        <authorList>
            <person name="Pinhassi J."/>
            <person name="Pedros-Alio C."/>
            <person name="Ferriera S."/>
            <person name="Johnson J."/>
            <person name="Kravitz S."/>
            <person name="Halpern A."/>
            <person name="Remington K."/>
            <person name="Beeson K."/>
            <person name="Tran B."/>
            <person name="Rogers Y.-H."/>
            <person name="Friedman R."/>
            <person name="Venter J.C."/>
        </authorList>
    </citation>
    <scope>NUCLEOTIDE SEQUENCE [LARGE SCALE GENOMIC DNA]</scope>
    <source>
        <strain evidence="2 3">MED92</strain>
    </source>
</reference>
<proteinExistence type="predicted"/>
<protein>
    <recommendedName>
        <fullName evidence="4">Penicillin-binding protein activator</fullName>
    </recommendedName>
</protein>
<organism evidence="2 3">
    <name type="scientific">Neptuniibacter caesariensis</name>
    <dbReference type="NCBI Taxonomy" id="207954"/>
    <lineage>
        <taxon>Bacteria</taxon>
        <taxon>Pseudomonadati</taxon>
        <taxon>Pseudomonadota</taxon>
        <taxon>Gammaproteobacteria</taxon>
        <taxon>Oceanospirillales</taxon>
        <taxon>Oceanospirillaceae</taxon>
        <taxon>Neptuniibacter</taxon>
    </lineage>
</organism>
<comment type="caution">
    <text evidence="2">The sequence shown here is derived from an EMBL/GenBank/DDBJ whole genome shotgun (WGS) entry which is preliminary data.</text>
</comment>
<dbReference type="InterPro" id="IPR028082">
    <property type="entry name" value="Peripla_BP_I"/>
</dbReference>
<dbReference type="Gene3D" id="3.40.50.2300">
    <property type="match status" value="2"/>
</dbReference>
<dbReference type="PANTHER" id="PTHR38038">
    <property type="entry name" value="PENICILLIN-BINDING PROTEIN ACTIVATOR LPOA"/>
    <property type="match status" value="1"/>
</dbReference>
<dbReference type="GO" id="GO:0031241">
    <property type="term" value="C:periplasmic side of cell outer membrane"/>
    <property type="evidence" value="ECO:0007669"/>
    <property type="project" value="TreeGrafter"/>
</dbReference>
<dbReference type="PANTHER" id="PTHR38038:SF1">
    <property type="entry name" value="PENICILLIN-BINDING PROTEIN ACTIVATOR LPOA"/>
    <property type="match status" value="1"/>
</dbReference>
<keyword evidence="1" id="KW-0472">Membrane</keyword>
<dbReference type="EMBL" id="AAOW01000035">
    <property type="protein sequence ID" value="EAR59728.1"/>
    <property type="molecule type" value="Genomic_DNA"/>
</dbReference>
<dbReference type="Gene3D" id="1.25.40.650">
    <property type="match status" value="1"/>
</dbReference>